<dbReference type="RefSeq" id="WP_344733054.1">
    <property type="nucleotide sequence ID" value="NZ_BAAAZH010000012.1"/>
</dbReference>
<reference evidence="3" key="1">
    <citation type="journal article" date="2019" name="Int. J. Syst. Evol. Microbiol.">
        <title>The Global Catalogue of Microorganisms (GCM) 10K type strain sequencing project: providing services to taxonomists for standard genome sequencing and annotation.</title>
        <authorList>
            <consortium name="The Broad Institute Genomics Platform"/>
            <consortium name="The Broad Institute Genome Sequencing Center for Infectious Disease"/>
            <person name="Wu L."/>
            <person name="Ma J."/>
        </authorList>
    </citation>
    <scope>NUCLEOTIDE SEQUENCE [LARGE SCALE GENOMIC DNA]</scope>
    <source>
        <strain evidence="3">JCM 16703</strain>
    </source>
</reference>
<evidence type="ECO:0000313" key="2">
    <source>
        <dbReference type="EMBL" id="GAA4117647.1"/>
    </source>
</evidence>
<name>A0ABP7XIE4_9ACTN</name>
<keyword evidence="3" id="KW-1185">Reference proteome</keyword>
<accession>A0ABP7XIE4</accession>
<keyword evidence="1" id="KW-0732">Signal</keyword>
<dbReference type="EMBL" id="BAAAZH010000012">
    <property type="protein sequence ID" value="GAA4117647.1"/>
    <property type="molecule type" value="Genomic_DNA"/>
</dbReference>
<comment type="caution">
    <text evidence="2">The sequence shown here is derived from an EMBL/GenBank/DDBJ whole genome shotgun (WGS) entry which is preliminary data.</text>
</comment>
<feature type="chain" id="PRO_5046768783" evidence="1">
    <location>
        <begin position="29"/>
        <end position="197"/>
    </location>
</feature>
<evidence type="ECO:0000256" key="1">
    <source>
        <dbReference type="SAM" id="SignalP"/>
    </source>
</evidence>
<evidence type="ECO:0000313" key="3">
    <source>
        <dbReference type="Proteomes" id="UP001501495"/>
    </source>
</evidence>
<organism evidence="2 3">
    <name type="scientific">Nocardioides fonticola</name>
    <dbReference type="NCBI Taxonomy" id="450363"/>
    <lineage>
        <taxon>Bacteria</taxon>
        <taxon>Bacillati</taxon>
        <taxon>Actinomycetota</taxon>
        <taxon>Actinomycetes</taxon>
        <taxon>Propionibacteriales</taxon>
        <taxon>Nocardioidaceae</taxon>
        <taxon>Nocardioides</taxon>
    </lineage>
</organism>
<dbReference type="Proteomes" id="UP001501495">
    <property type="component" value="Unassembled WGS sequence"/>
</dbReference>
<gene>
    <name evidence="2" type="ORF">GCM10022215_18560</name>
</gene>
<protein>
    <submittedName>
        <fullName evidence="2">Uncharacterized protein</fullName>
    </submittedName>
</protein>
<proteinExistence type="predicted"/>
<feature type="signal peptide" evidence="1">
    <location>
        <begin position="1"/>
        <end position="28"/>
    </location>
</feature>
<sequence length="197" mass="20527">MLTSRSRSVRWALGVGAVAALAVPGLTAANATPTSVTATGAYAGAGTSTYDVDTTQPVALQGKNGVDCSLPANEDAPAVLSRSVSITYTIAPDLLLRAHLGFPDVGRFPKADNTGWWPAGHVTYPSPGGTDQVVVIPADTDTGNQEFRGWKCRDAELVPGTTNSYQLRYDIVSAGSPLPHPGYTNEVIGFIPLSNVD</sequence>